<protein>
    <submittedName>
        <fullName evidence="1">DUF1365 family protein</fullName>
    </submittedName>
</protein>
<dbReference type="EMBL" id="JALDYZ010000010">
    <property type="protein sequence ID" value="MDI7923892.1"/>
    <property type="molecule type" value="Genomic_DNA"/>
</dbReference>
<keyword evidence="2" id="KW-1185">Reference proteome</keyword>
<reference evidence="1" key="1">
    <citation type="submission" date="2022-03" db="EMBL/GenBank/DDBJ databases">
        <title>Fererhizobium litorale gen. nov., sp. nov., isolated from sandy sediments of the Sea of Japan seashore.</title>
        <authorList>
            <person name="Romanenko L."/>
            <person name="Kurilenko V."/>
            <person name="Otstavnykh N."/>
            <person name="Svetashev V."/>
            <person name="Tekutyeva L."/>
            <person name="Isaeva M."/>
            <person name="Mikhailov V."/>
        </authorList>
    </citation>
    <scope>NUCLEOTIDE SEQUENCE</scope>
    <source>
        <strain evidence="1">KMM 9576</strain>
    </source>
</reference>
<dbReference type="PANTHER" id="PTHR33973">
    <property type="entry name" value="OS07G0153300 PROTEIN"/>
    <property type="match status" value="1"/>
</dbReference>
<dbReference type="Proteomes" id="UP001161580">
    <property type="component" value="Unassembled WGS sequence"/>
</dbReference>
<comment type="caution">
    <text evidence="1">The sequence shown here is derived from an EMBL/GenBank/DDBJ whole genome shotgun (WGS) entry which is preliminary data.</text>
</comment>
<gene>
    <name evidence="1" type="ORF">MRS75_17620</name>
</gene>
<evidence type="ECO:0000313" key="2">
    <source>
        <dbReference type="Proteomes" id="UP001161580"/>
    </source>
</evidence>
<organism evidence="1 2">
    <name type="scientific">Ferirhizobium litorale</name>
    <dbReference type="NCBI Taxonomy" id="2927786"/>
    <lineage>
        <taxon>Bacteria</taxon>
        <taxon>Pseudomonadati</taxon>
        <taxon>Pseudomonadota</taxon>
        <taxon>Alphaproteobacteria</taxon>
        <taxon>Hyphomicrobiales</taxon>
        <taxon>Rhizobiaceae</taxon>
        <taxon>Ferirhizobium</taxon>
    </lineage>
</organism>
<proteinExistence type="predicted"/>
<dbReference type="InterPro" id="IPR010775">
    <property type="entry name" value="DUF1365"/>
</dbReference>
<sequence length="270" mass="30715">MTTHSALYAGKVVHARHRPRRHMLSYRVFSLLLDLDELEECSRRMRLFGHNSPALFSFWDKDHGDGTEGGLNSWVKRQLDVAGVAVDGIRISVLCYPRILGYVFNPLSVYFCKAEDGTLRAILYEVCNTFHERHTYVIPVADAGAGTIRQSCAKQLYVSPFVPMQCNYRFRIIAPGTRVLVGIDEADADGLLLVATFTGERRQLCDRQLIRTFFQYPLMTLKVMAGIHWEALRLWTKGVPVHRHRPAQNPVATTIVQPDAMSKMRLREPA</sequence>
<evidence type="ECO:0000313" key="1">
    <source>
        <dbReference type="EMBL" id="MDI7923892.1"/>
    </source>
</evidence>
<dbReference type="Pfam" id="PF07103">
    <property type="entry name" value="DUF1365"/>
    <property type="match status" value="1"/>
</dbReference>
<dbReference type="PANTHER" id="PTHR33973:SF4">
    <property type="entry name" value="OS07G0153300 PROTEIN"/>
    <property type="match status" value="1"/>
</dbReference>
<accession>A0AAE3U3K4</accession>
<name>A0AAE3U3K4_9HYPH</name>
<dbReference type="RefSeq" id="WP_311786959.1">
    <property type="nucleotide sequence ID" value="NZ_JALDYY010000007.1"/>
</dbReference>
<dbReference type="AlphaFoldDB" id="A0AAE3U3K4"/>